<name>A0A6N2VIA6_9FIRM</name>
<keyword evidence="12" id="KW-0902">Two-component regulatory system</keyword>
<evidence type="ECO:0000256" key="6">
    <source>
        <dbReference type="ARBA" id="ARBA00022679"/>
    </source>
</evidence>
<dbReference type="SMART" id="SM00388">
    <property type="entry name" value="HisKA"/>
    <property type="match status" value="1"/>
</dbReference>
<dbReference type="Pfam" id="PF00512">
    <property type="entry name" value="HisKA"/>
    <property type="match status" value="1"/>
</dbReference>
<keyword evidence="9" id="KW-0418">Kinase</keyword>
<comment type="catalytic activity">
    <reaction evidence="1">
        <text>ATP + protein L-histidine = ADP + protein N-phospho-L-histidine.</text>
        <dbReference type="EC" id="2.7.13.3"/>
    </reaction>
</comment>
<protein>
    <recommendedName>
        <fullName evidence="3">histidine kinase</fullName>
        <ecNumber evidence="3">2.7.13.3</ecNumber>
    </recommendedName>
</protein>
<dbReference type="InterPro" id="IPR003661">
    <property type="entry name" value="HisK_dim/P_dom"/>
</dbReference>
<keyword evidence="6 18" id="KW-0808">Transferase</keyword>
<evidence type="ECO:0000256" key="2">
    <source>
        <dbReference type="ARBA" id="ARBA00004651"/>
    </source>
</evidence>
<evidence type="ECO:0000313" key="18">
    <source>
        <dbReference type="EMBL" id="VYT30285.1"/>
    </source>
</evidence>
<evidence type="ECO:0000256" key="4">
    <source>
        <dbReference type="ARBA" id="ARBA00022475"/>
    </source>
</evidence>
<keyword evidence="10" id="KW-0067">ATP-binding</keyword>
<dbReference type="InterPro" id="IPR036097">
    <property type="entry name" value="HisK_dim/P_sf"/>
</dbReference>
<dbReference type="SUPFAM" id="SSF55874">
    <property type="entry name" value="ATPase domain of HSP90 chaperone/DNA topoisomerase II/histidine kinase"/>
    <property type="match status" value="1"/>
</dbReference>
<feature type="transmembrane region" description="Helical" evidence="15">
    <location>
        <begin position="482"/>
        <end position="505"/>
    </location>
</feature>
<proteinExistence type="predicted"/>
<organism evidence="18">
    <name type="scientific">Blautia glucerasea</name>
    <dbReference type="NCBI Taxonomy" id="536633"/>
    <lineage>
        <taxon>Bacteria</taxon>
        <taxon>Bacillati</taxon>
        <taxon>Bacillota</taxon>
        <taxon>Clostridia</taxon>
        <taxon>Lachnospirales</taxon>
        <taxon>Lachnospiraceae</taxon>
        <taxon>Blautia</taxon>
    </lineage>
</organism>
<dbReference type="InterPro" id="IPR003594">
    <property type="entry name" value="HATPase_dom"/>
</dbReference>
<evidence type="ECO:0000256" key="12">
    <source>
        <dbReference type="ARBA" id="ARBA00023012"/>
    </source>
</evidence>
<dbReference type="GO" id="GO:0005886">
    <property type="term" value="C:plasma membrane"/>
    <property type="evidence" value="ECO:0007669"/>
    <property type="project" value="UniProtKB-SubCell"/>
</dbReference>
<dbReference type="Gene3D" id="3.30.565.10">
    <property type="entry name" value="Histidine kinase-like ATPase, C-terminal domain"/>
    <property type="match status" value="1"/>
</dbReference>
<feature type="signal peptide" evidence="16">
    <location>
        <begin position="1"/>
        <end position="27"/>
    </location>
</feature>
<comment type="subcellular location">
    <subcellularLocation>
        <location evidence="2">Cell membrane</location>
        <topology evidence="2">Multi-pass membrane protein</topology>
    </subcellularLocation>
</comment>
<feature type="transmembrane region" description="Helical" evidence="15">
    <location>
        <begin position="590"/>
        <end position="609"/>
    </location>
</feature>
<evidence type="ECO:0000259" key="17">
    <source>
        <dbReference type="PROSITE" id="PS50109"/>
    </source>
</evidence>
<evidence type="ECO:0000256" key="15">
    <source>
        <dbReference type="SAM" id="Phobius"/>
    </source>
</evidence>
<dbReference type="SMART" id="SM00387">
    <property type="entry name" value="HATPase_c"/>
    <property type="match status" value="1"/>
</dbReference>
<evidence type="ECO:0000256" key="9">
    <source>
        <dbReference type="ARBA" id="ARBA00022777"/>
    </source>
</evidence>
<keyword evidence="11 15" id="KW-1133">Transmembrane helix</keyword>
<gene>
    <name evidence="18" type="primary">phoR_2</name>
    <name evidence="18" type="ORF">BGLFYP119_00074</name>
</gene>
<keyword evidence="8" id="KW-0547">Nucleotide-binding</keyword>
<keyword evidence="14" id="KW-0175">Coiled coil</keyword>
<dbReference type="GO" id="GO:0000155">
    <property type="term" value="F:phosphorelay sensor kinase activity"/>
    <property type="evidence" value="ECO:0007669"/>
    <property type="project" value="InterPro"/>
</dbReference>
<evidence type="ECO:0000256" key="8">
    <source>
        <dbReference type="ARBA" id="ARBA00022741"/>
    </source>
</evidence>
<dbReference type="InterPro" id="IPR005467">
    <property type="entry name" value="His_kinase_dom"/>
</dbReference>
<dbReference type="AlphaFoldDB" id="A0A6N2VIA6"/>
<evidence type="ECO:0000256" key="3">
    <source>
        <dbReference type="ARBA" id="ARBA00012438"/>
    </source>
</evidence>
<accession>A0A6N2VIA6</accession>
<keyword evidence="7 15" id="KW-0812">Transmembrane</keyword>
<dbReference type="Gene3D" id="1.10.287.130">
    <property type="match status" value="1"/>
</dbReference>
<evidence type="ECO:0000256" key="10">
    <source>
        <dbReference type="ARBA" id="ARBA00022840"/>
    </source>
</evidence>
<keyword evidence="16" id="KW-0732">Signal</keyword>
<dbReference type="PROSITE" id="PS50109">
    <property type="entry name" value="HIS_KIN"/>
    <property type="match status" value="1"/>
</dbReference>
<dbReference type="EC" id="2.7.13.3" evidence="3"/>
<dbReference type="RefSeq" id="WP_156355321.1">
    <property type="nucleotide sequence ID" value="NZ_CACRST010000027.1"/>
</dbReference>
<dbReference type="Pfam" id="PF02518">
    <property type="entry name" value="HATPase_c"/>
    <property type="match status" value="1"/>
</dbReference>
<dbReference type="SUPFAM" id="SSF47384">
    <property type="entry name" value="Homodimeric domain of signal transducing histidine kinase"/>
    <property type="match status" value="1"/>
</dbReference>
<reference evidence="18" key="1">
    <citation type="submission" date="2019-11" db="EMBL/GenBank/DDBJ databases">
        <authorList>
            <person name="Feng L."/>
        </authorList>
    </citation>
    <scope>NUCLEOTIDE SEQUENCE</scope>
    <source>
        <strain evidence="18">BgluceraseaLFYP119</strain>
    </source>
</reference>
<dbReference type="GO" id="GO:0005524">
    <property type="term" value="F:ATP binding"/>
    <property type="evidence" value="ECO:0007669"/>
    <property type="project" value="UniProtKB-KW"/>
</dbReference>
<feature type="transmembrane region" description="Helical" evidence="15">
    <location>
        <begin position="439"/>
        <end position="461"/>
    </location>
</feature>
<feature type="chain" id="PRO_5039489392" description="histidine kinase" evidence="16">
    <location>
        <begin position="28"/>
        <end position="922"/>
    </location>
</feature>
<feature type="domain" description="Histidine kinase" evidence="17">
    <location>
        <begin position="699"/>
        <end position="913"/>
    </location>
</feature>
<evidence type="ECO:0000256" key="5">
    <source>
        <dbReference type="ARBA" id="ARBA00022553"/>
    </source>
</evidence>
<dbReference type="PANTHER" id="PTHR45528">
    <property type="entry name" value="SENSOR HISTIDINE KINASE CPXA"/>
    <property type="match status" value="1"/>
</dbReference>
<evidence type="ECO:0000256" key="11">
    <source>
        <dbReference type="ARBA" id="ARBA00022989"/>
    </source>
</evidence>
<dbReference type="PANTHER" id="PTHR45528:SF1">
    <property type="entry name" value="SENSOR HISTIDINE KINASE CPXA"/>
    <property type="match status" value="1"/>
</dbReference>
<keyword evidence="13 15" id="KW-0472">Membrane</keyword>
<evidence type="ECO:0000256" key="13">
    <source>
        <dbReference type="ARBA" id="ARBA00023136"/>
    </source>
</evidence>
<evidence type="ECO:0000256" key="16">
    <source>
        <dbReference type="SAM" id="SignalP"/>
    </source>
</evidence>
<dbReference type="EMBL" id="CACRST010000027">
    <property type="protein sequence ID" value="VYT30285.1"/>
    <property type="molecule type" value="Genomic_DNA"/>
</dbReference>
<keyword evidence="4" id="KW-1003">Cell membrane</keyword>
<feature type="coiled-coil region" evidence="14">
    <location>
        <begin position="728"/>
        <end position="755"/>
    </location>
</feature>
<dbReference type="CDD" id="cd00082">
    <property type="entry name" value="HisKA"/>
    <property type="match status" value="1"/>
</dbReference>
<keyword evidence="5" id="KW-0597">Phosphoprotein</keyword>
<feature type="transmembrane region" description="Helical" evidence="15">
    <location>
        <begin position="517"/>
        <end position="541"/>
    </location>
</feature>
<sequence length="922" mass="103485">MKKKWYRNSMVKTVAAVVGIASLTAAAAGGTAAAGIMSMGIQPFDSKNYLESRSFESSMYNNTYEVMHALSKKEFLNADKGDGVIDLGEILEKKELTYTDTTGLAYKIEDLKEWSAMEDWNRTTEDILICVKPDGSLEYMYYEDFEKKVQDKELSFLIDSGSYSDYDDNVEYAADVQALEPESSDFKTADEASTQGILACLENHDYYSGEYYGEERYYSDSNIGILNSGALGVVDPEGKMVYKNVLNEESNNQIAEAFAPVGADSILDVVNKEPAWAGKLDNAFMALNDTLYQVTESRLSQNMLDKYYTEGKGNLSYILVKDPGKAKENIESNVATKDYEKTIKDLEAGEDPYVVLYSEPGSDKTNMKLAGEKNSSSMQHLAENLTGAVGLSTWRHMVENVAFDDEDVDYVCAVWVDKNLPVQDLMAEDSQNFKNYSAWLTPSMTVFAAGVILFLICFVILTAGAGRNNSEEEVQLNFFDRWYTEVGACAVAGLWVVPVTGLFALGINIDSMDKLKYLVYLAAALGLWTAVMFFAGWLSLVRRIKAGTFWKNSLVRKLWRLLVRICRKIFRLCRNAIEFFSENTASRVKMALIFTGFCFLQFLLCAITFSGGAAAIILLGAIDLLGLIYYLKKARGRELILDGLKRITEGELQYKIPLDKLTGEQRRMADLINRIGQGLDAAVENSLKNERMKTELITNVSHDIKTPLTSIINYVDLLKRENPQDPKIQGYLNILEEKSQRLKTLTEDVVEASKASTGNISLEMADLNFVELVQQVIGEFEERFQERNLSIMVHFDQEEAIICADGRRLWRVLENVFGNVSKYAMENTRVYAEIKVNRKKVFFSLKNISAQPLNISADELTERFIRGDVSRNTEGSGLGLSIAKSLTELQGGEFKLYLDGDLFKVTIVFAVKEKNTEEPENK</sequence>
<dbReference type="InterPro" id="IPR036890">
    <property type="entry name" value="HATPase_C_sf"/>
</dbReference>
<evidence type="ECO:0000256" key="1">
    <source>
        <dbReference type="ARBA" id="ARBA00000085"/>
    </source>
</evidence>
<dbReference type="InterPro" id="IPR050398">
    <property type="entry name" value="HssS/ArlS-like"/>
</dbReference>
<evidence type="ECO:0000256" key="14">
    <source>
        <dbReference type="SAM" id="Coils"/>
    </source>
</evidence>
<evidence type="ECO:0000256" key="7">
    <source>
        <dbReference type="ARBA" id="ARBA00022692"/>
    </source>
</evidence>